<evidence type="ECO:0000313" key="1">
    <source>
        <dbReference type="EMBL" id="KAF4661175.1"/>
    </source>
</evidence>
<dbReference type="EMBL" id="JAAPAO010000388">
    <property type="protein sequence ID" value="KAF4661175.1"/>
    <property type="molecule type" value="Genomic_DNA"/>
</dbReference>
<gene>
    <name evidence="1" type="ORF">FOL47_006794</name>
</gene>
<accession>A0A7J6LPF4</accession>
<name>A0A7J6LPF4_PERCH</name>
<dbReference type="Proteomes" id="UP000591131">
    <property type="component" value="Unassembled WGS sequence"/>
</dbReference>
<proteinExistence type="predicted"/>
<protein>
    <submittedName>
        <fullName evidence="1">Uncharacterized protein</fullName>
    </submittedName>
</protein>
<sequence>MLLKALAQPPGFYSGSVVGANSSGHEILYPLDFIIPDYTSRMVYLLIDIPDPDNGAASARRLTSPLSPGRSNVYYLGLTALNEWYRFLLANLRLNIKAGDLTTLTFTTDDSLYVTIEGRRLDFVRRALPPQAGRYIYLGKHSSDVNMVFTAQHQGSATLDLSCGRRTVPRTSFNLVKSDSLEFETYELAPRDRVARFARYVRFWCPQLGLRRSGSTNVVFTTISSLYITIGGERLDFTSL</sequence>
<keyword evidence="2" id="KW-1185">Reference proteome</keyword>
<evidence type="ECO:0000313" key="2">
    <source>
        <dbReference type="Proteomes" id="UP000591131"/>
    </source>
</evidence>
<dbReference type="AlphaFoldDB" id="A0A7J6LPF4"/>
<reference evidence="1 2" key="1">
    <citation type="submission" date="2020-04" db="EMBL/GenBank/DDBJ databases">
        <title>Perkinsus chesapeaki whole genome sequence.</title>
        <authorList>
            <person name="Bogema D.R."/>
        </authorList>
    </citation>
    <scope>NUCLEOTIDE SEQUENCE [LARGE SCALE GENOMIC DNA]</scope>
    <source>
        <strain evidence="1">ATCC PRA-425</strain>
    </source>
</reference>
<comment type="caution">
    <text evidence="1">The sequence shown here is derived from an EMBL/GenBank/DDBJ whole genome shotgun (WGS) entry which is preliminary data.</text>
</comment>
<organism evidence="1 2">
    <name type="scientific">Perkinsus chesapeaki</name>
    <name type="common">Clam parasite</name>
    <name type="synonym">Perkinsus andrewsi</name>
    <dbReference type="NCBI Taxonomy" id="330153"/>
    <lineage>
        <taxon>Eukaryota</taxon>
        <taxon>Sar</taxon>
        <taxon>Alveolata</taxon>
        <taxon>Perkinsozoa</taxon>
        <taxon>Perkinsea</taxon>
        <taxon>Perkinsida</taxon>
        <taxon>Perkinsidae</taxon>
        <taxon>Perkinsus</taxon>
    </lineage>
</organism>